<evidence type="ECO:0000313" key="3">
    <source>
        <dbReference type="EMBL" id="VCU07643.1"/>
    </source>
</evidence>
<organism evidence="3 4">
    <name type="scientific">Rhodoplanes serenus</name>
    <dbReference type="NCBI Taxonomy" id="200615"/>
    <lineage>
        <taxon>Bacteria</taxon>
        <taxon>Pseudomonadati</taxon>
        <taxon>Pseudomonadota</taxon>
        <taxon>Alphaproteobacteria</taxon>
        <taxon>Hyphomicrobiales</taxon>
        <taxon>Nitrobacteraceae</taxon>
        <taxon>Rhodoplanes</taxon>
    </lineage>
</organism>
<sequence>MGFMTYLIRRGSTWHFRFRLPDDLRGHAVPDQWPGKPPGPAQKKGRAAKPAAQV</sequence>
<evidence type="ECO:0000256" key="1">
    <source>
        <dbReference type="SAM" id="MobiDB-lite"/>
    </source>
</evidence>
<keyword evidence="4" id="KW-1185">Reference proteome</keyword>
<evidence type="ECO:0000313" key="4">
    <source>
        <dbReference type="Proteomes" id="UP000289200"/>
    </source>
</evidence>
<reference evidence="4" key="1">
    <citation type="submission" date="2018-10" db="EMBL/GenBank/DDBJ databases">
        <authorList>
            <person name="Peiro R."/>
            <person name="Begona"/>
            <person name="Cbmso G."/>
            <person name="Lopez M."/>
            <person name="Gonzalez S."/>
            <person name="Sacristan E."/>
            <person name="Castillo E."/>
        </authorList>
    </citation>
    <scope>NUCLEOTIDE SEQUENCE [LARGE SCALE GENOMIC DNA]</scope>
</reference>
<protein>
    <recommendedName>
        <fullName evidence="2">DUF6538 domain-containing protein</fullName>
    </recommendedName>
</protein>
<comment type="caution">
    <text evidence="3">The sequence shown here is derived from an EMBL/GenBank/DDBJ whole genome shotgun (WGS) entry which is preliminary data.</text>
</comment>
<feature type="domain" description="DUF6538" evidence="2">
    <location>
        <begin position="6"/>
        <end position="27"/>
    </location>
</feature>
<name>A0A3S4AYW9_9BRAD</name>
<dbReference type="AlphaFoldDB" id="A0A3S4AYW9"/>
<proteinExistence type="predicted"/>
<dbReference type="InterPro" id="IPR046668">
    <property type="entry name" value="DUF6538"/>
</dbReference>
<dbReference type="Pfam" id="PF20172">
    <property type="entry name" value="DUF6538"/>
    <property type="match status" value="1"/>
</dbReference>
<dbReference type="EMBL" id="UWOC01000055">
    <property type="protein sequence ID" value="VCU07643.1"/>
    <property type="molecule type" value="Genomic_DNA"/>
</dbReference>
<feature type="region of interest" description="Disordered" evidence="1">
    <location>
        <begin position="29"/>
        <end position="54"/>
    </location>
</feature>
<gene>
    <name evidence="3" type="ORF">RHODGE_RHODGE_00848</name>
</gene>
<evidence type="ECO:0000259" key="2">
    <source>
        <dbReference type="Pfam" id="PF20172"/>
    </source>
</evidence>
<accession>A0A3S4AYW9</accession>
<dbReference type="Proteomes" id="UP000289200">
    <property type="component" value="Unassembled WGS sequence"/>
</dbReference>